<dbReference type="PANTHER" id="PTHR30572:SF4">
    <property type="entry name" value="ABC TRANSPORTER PERMEASE YTRF"/>
    <property type="match status" value="1"/>
</dbReference>
<evidence type="ECO:0000313" key="11">
    <source>
        <dbReference type="Proteomes" id="UP000634308"/>
    </source>
</evidence>
<comment type="similarity">
    <text evidence="6">Belongs to the ABC-4 integral membrane protein family.</text>
</comment>
<proteinExistence type="inferred from homology"/>
<dbReference type="EMBL" id="BMQM01000002">
    <property type="protein sequence ID" value="GGR46328.1"/>
    <property type="molecule type" value="Genomic_DNA"/>
</dbReference>
<dbReference type="Pfam" id="PF12704">
    <property type="entry name" value="MacB_PCD"/>
    <property type="match status" value="1"/>
</dbReference>
<dbReference type="RefSeq" id="WP_189063333.1">
    <property type="nucleotide sequence ID" value="NZ_BMQM01000002.1"/>
</dbReference>
<reference evidence="11" key="1">
    <citation type="journal article" date="2019" name="Int. J. Syst. Evol. Microbiol.">
        <title>The Global Catalogue of Microorganisms (GCM) 10K type strain sequencing project: providing services to taxonomists for standard genome sequencing and annotation.</title>
        <authorList>
            <consortium name="The Broad Institute Genomics Platform"/>
            <consortium name="The Broad Institute Genome Sequencing Center for Infectious Disease"/>
            <person name="Wu L."/>
            <person name="Ma J."/>
        </authorList>
    </citation>
    <scope>NUCLEOTIDE SEQUENCE [LARGE SCALE GENOMIC DNA]</scope>
    <source>
        <strain evidence="11">JCM 31404</strain>
    </source>
</reference>
<evidence type="ECO:0000259" key="9">
    <source>
        <dbReference type="Pfam" id="PF12704"/>
    </source>
</evidence>
<keyword evidence="5 7" id="KW-0472">Membrane</keyword>
<evidence type="ECO:0000259" key="8">
    <source>
        <dbReference type="Pfam" id="PF02687"/>
    </source>
</evidence>
<keyword evidence="4 7" id="KW-1133">Transmembrane helix</keyword>
<comment type="caution">
    <text evidence="10">The sequence shown here is derived from an EMBL/GenBank/DDBJ whole genome shotgun (WGS) entry which is preliminary data.</text>
</comment>
<evidence type="ECO:0000256" key="1">
    <source>
        <dbReference type="ARBA" id="ARBA00004651"/>
    </source>
</evidence>
<feature type="transmembrane region" description="Helical" evidence="7">
    <location>
        <begin position="27"/>
        <end position="47"/>
    </location>
</feature>
<dbReference type="InterPro" id="IPR003838">
    <property type="entry name" value="ABC3_permease_C"/>
</dbReference>
<dbReference type="Proteomes" id="UP000634308">
    <property type="component" value="Unassembled WGS sequence"/>
</dbReference>
<protein>
    <submittedName>
        <fullName evidence="10">ABC transporter permease</fullName>
    </submittedName>
</protein>
<name>A0ABQ2RL67_9DEIO</name>
<dbReference type="PANTHER" id="PTHR30572">
    <property type="entry name" value="MEMBRANE COMPONENT OF TRANSPORTER-RELATED"/>
    <property type="match status" value="1"/>
</dbReference>
<gene>
    <name evidence="10" type="ORF">GCM10008959_04160</name>
</gene>
<evidence type="ECO:0000256" key="4">
    <source>
        <dbReference type="ARBA" id="ARBA00022989"/>
    </source>
</evidence>
<dbReference type="InterPro" id="IPR025857">
    <property type="entry name" value="MacB_PCD"/>
</dbReference>
<feature type="transmembrane region" description="Helical" evidence="7">
    <location>
        <begin position="356"/>
        <end position="374"/>
    </location>
</feature>
<comment type="subcellular location">
    <subcellularLocation>
        <location evidence="1">Cell membrane</location>
        <topology evidence="1">Multi-pass membrane protein</topology>
    </subcellularLocation>
</comment>
<evidence type="ECO:0000256" key="7">
    <source>
        <dbReference type="SAM" id="Phobius"/>
    </source>
</evidence>
<organism evidence="10 11">
    <name type="scientific">Deinococcus seoulensis</name>
    <dbReference type="NCBI Taxonomy" id="1837379"/>
    <lineage>
        <taxon>Bacteria</taxon>
        <taxon>Thermotogati</taxon>
        <taxon>Deinococcota</taxon>
        <taxon>Deinococci</taxon>
        <taxon>Deinococcales</taxon>
        <taxon>Deinococcaceae</taxon>
        <taxon>Deinococcus</taxon>
    </lineage>
</organism>
<keyword evidence="3 7" id="KW-0812">Transmembrane</keyword>
<evidence type="ECO:0000256" key="6">
    <source>
        <dbReference type="ARBA" id="ARBA00038076"/>
    </source>
</evidence>
<evidence type="ECO:0000313" key="10">
    <source>
        <dbReference type="EMBL" id="GGR46328.1"/>
    </source>
</evidence>
<feature type="transmembrane region" description="Helical" evidence="7">
    <location>
        <begin position="265"/>
        <end position="288"/>
    </location>
</feature>
<dbReference type="Pfam" id="PF02687">
    <property type="entry name" value="FtsX"/>
    <property type="match status" value="1"/>
</dbReference>
<evidence type="ECO:0000256" key="2">
    <source>
        <dbReference type="ARBA" id="ARBA00022475"/>
    </source>
</evidence>
<dbReference type="InterPro" id="IPR050250">
    <property type="entry name" value="Macrolide_Exporter_MacB"/>
</dbReference>
<feature type="domain" description="MacB-like periplasmic core" evidence="9">
    <location>
        <begin position="26"/>
        <end position="235"/>
    </location>
</feature>
<accession>A0ABQ2RL67</accession>
<feature type="domain" description="ABC3 transporter permease C-terminal" evidence="8">
    <location>
        <begin position="267"/>
        <end position="383"/>
    </location>
</feature>
<evidence type="ECO:0000256" key="5">
    <source>
        <dbReference type="ARBA" id="ARBA00023136"/>
    </source>
</evidence>
<keyword evidence="11" id="KW-1185">Reference proteome</keyword>
<keyword evidence="2" id="KW-1003">Cell membrane</keyword>
<feature type="transmembrane region" description="Helical" evidence="7">
    <location>
        <begin position="309"/>
        <end position="336"/>
    </location>
</feature>
<sequence length="391" mass="40677">MTSPGLRWTDIWKLAWRGLTRRRVRTLLTTLGITVAVASMVIFLSLGEGIRKVFVSQLGGIGPDVQVSLTPLSQGLALQPNLPQKTADDIQALAPELGIQTVTPVIMAVRGGLEVTQSVVLYGLPAAQGIAAVFPTTTAAQGRALTPADEGAAVAVAGAKAAQNLRLEVGSTLNLNRRNQVKVIGVLAPESGLVDNFIFIPLGTLQRSEGAAGRVSLVAVKLDNPRDARRVADVLSEKLDLEAGTQSDFLSFIDRALIISDAVRFGISLIALIVGGLAVANTVMMGVFERTREFGTLRAIGARPSFVRSLVLTESLLLSLVGGVGGVLLGLAGIAGVNLYTQQLAGIDAAALTPRLVLLALGISLLLGLLSGLLPARNAGRMSIVGALGRI</sequence>
<evidence type="ECO:0000256" key="3">
    <source>
        <dbReference type="ARBA" id="ARBA00022692"/>
    </source>
</evidence>